<dbReference type="InterPro" id="IPR050833">
    <property type="entry name" value="Poly_Biosynth_Transport"/>
</dbReference>
<keyword evidence="9" id="KW-1185">Reference proteome</keyword>
<feature type="transmembrane region" description="Helical" evidence="7">
    <location>
        <begin position="196"/>
        <end position="216"/>
    </location>
</feature>
<evidence type="ECO:0000256" key="1">
    <source>
        <dbReference type="ARBA" id="ARBA00004651"/>
    </source>
</evidence>
<evidence type="ECO:0000313" key="9">
    <source>
        <dbReference type="Proteomes" id="UP000271010"/>
    </source>
</evidence>
<sequence length="506" mass="56783">MGQRLVSLYRLTHPLKRDYLPVWRSFPNHSQMFLKGIYWDFLEKFLNQGIGLLVSVILARILTPEDFGLIGMVMAIVSFAQVFIDMGFSTALVQKQDISEEQYATVFYLNIGIGIFLTVLVFSLSGVISAFYKEPILSPLVKGISPLFLINSLTLIQTAKYLKEINLKPLTIYRGVAVTISGIVGIGMAYSNFGVWSLVGQVLLNAIAFTLLVWLLSPWRPMRYFNLASIGALWNYGSKIFLPSLIENLFSRLDVFIIGKLFSAHSLGYYTRAQSLNNIVIQYSSASLTRVFFSVVSKHQQDTGRVVEVYQNALIAVSFLAFGLMGILFVSAENIILLLFTEKWVASIDYFRIMLLSAYAYPLSSIMVNVISGRGNSSAFLRLDILKKTLLLLVFIIGFQISIKAFLYGFALFSFLSVLLNMYFVSREIQLSMMKQLGMVLPYLLVAIISGVSAALLQAYLPLPRVLQFLVEAGTVAIVYLLLNLLLNTKAFRLLKGKFMRSTDKP</sequence>
<comment type="similarity">
    <text evidence="2">Belongs to the polysaccharide synthase family.</text>
</comment>
<dbReference type="GO" id="GO:0005886">
    <property type="term" value="C:plasma membrane"/>
    <property type="evidence" value="ECO:0007669"/>
    <property type="project" value="UniProtKB-SubCell"/>
</dbReference>
<keyword evidence="4 7" id="KW-0812">Transmembrane</keyword>
<feature type="transmembrane region" description="Helical" evidence="7">
    <location>
        <begin position="405"/>
        <end position="425"/>
    </location>
</feature>
<name>A0A3M9MR84_9BACT</name>
<organism evidence="8 9">
    <name type="scientific">Rufibacter immobilis</name>
    <dbReference type="NCBI Taxonomy" id="1348778"/>
    <lineage>
        <taxon>Bacteria</taxon>
        <taxon>Pseudomonadati</taxon>
        <taxon>Bacteroidota</taxon>
        <taxon>Cytophagia</taxon>
        <taxon>Cytophagales</taxon>
        <taxon>Hymenobacteraceae</taxon>
        <taxon>Rufibacter</taxon>
    </lineage>
</organism>
<keyword evidence="3" id="KW-1003">Cell membrane</keyword>
<feature type="transmembrane region" description="Helical" evidence="7">
    <location>
        <begin position="466"/>
        <end position="487"/>
    </location>
</feature>
<feature type="transmembrane region" description="Helical" evidence="7">
    <location>
        <begin position="379"/>
        <end position="399"/>
    </location>
</feature>
<dbReference type="PANTHER" id="PTHR30250">
    <property type="entry name" value="PST FAMILY PREDICTED COLANIC ACID TRANSPORTER"/>
    <property type="match status" value="1"/>
</dbReference>
<evidence type="ECO:0000256" key="4">
    <source>
        <dbReference type="ARBA" id="ARBA00022692"/>
    </source>
</evidence>
<feature type="transmembrane region" description="Helical" evidence="7">
    <location>
        <begin position="171"/>
        <end position="190"/>
    </location>
</feature>
<dbReference type="CDD" id="cd13127">
    <property type="entry name" value="MATE_tuaB_like"/>
    <property type="match status" value="1"/>
</dbReference>
<protein>
    <submittedName>
        <fullName evidence="8">Lipopolysaccharide biosynthesis protein</fullName>
    </submittedName>
</protein>
<reference evidence="8 9" key="1">
    <citation type="submission" date="2018-11" db="EMBL/GenBank/DDBJ databases">
        <title>Rufibacter latericius sp. nov., isolated from water in Baiyang Lake.</title>
        <authorList>
            <person name="Yang Y."/>
        </authorList>
    </citation>
    <scope>NUCLEOTIDE SEQUENCE [LARGE SCALE GENOMIC DNA]</scope>
    <source>
        <strain evidence="8 9">MCC P1</strain>
    </source>
</reference>
<evidence type="ECO:0000256" key="5">
    <source>
        <dbReference type="ARBA" id="ARBA00022989"/>
    </source>
</evidence>
<feature type="transmembrane region" description="Helical" evidence="7">
    <location>
        <begin position="350"/>
        <end position="372"/>
    </location>
</feature>
<comment type="subcellular location">
    <subcellularLocation>
        <location evidence="1">Cell membrane</location>
        <topology evidence="1">Multi-pass membrane protein</topology>
    </subcellularLocation>
</comment>
<gene>
    <name evidence="8" type="ORF">EFA69_18250</name>
</gene>
<evidence type="ECO:0000256" key="6">
    <source>
        <dbReference type="ARBA" id="ARBA00023136"/>
    </source>
</evidence>
<comment type="caution">
    <text evidence="8">The sequence shown here is derived from an EMBL/GenBank/DDBJ whole genome shotgun (WGS) entry which is preliminary data.</text>
</comment>
<evidence type="ECO:0000313" key="8">
    <source>
        <dbReference type="EMBL" id="RNI28026.1"/>
    </source>
</evidence>
<feature type="transmembrane region" description="Helical" evidence="7">
    <location>
        <begin position="105"/>
        <end position="128"/>
    </location>
</feature>
<accession>A0A3M9MR84</accession>
<keyword evidence="6 7" id="KW-0472">Membrane</keyword>
<feature type="transmembrane region" description="Helical" evidence="7">
    <location>
        <begin position="437"/>
        <end position="460"/>
    </location>
</feature>
<dbReference type="OrthoDB" id="9770347at2"/>
<evidence type="ECO:0000256" key="7">
    <source>
        <dbReference type="SAM" id="Phobius"/>
    </source>
</evidence>
<feature type="transmembrane region" description="Helical" evidence="7">
    <location>
        <begin position="309"/>
        <end position="330"/>
    </location>
</feature>
<dbReference type="AlphaFoldDB" id="A0A3M9MR84"/>
<dbReference type="Pfam" id="PF13440">
    <property type="entry name" value="Polysacc_synt_3"/>
    <property type="match status" value="1"/>
</dbReference>
<evidence type="ECO:0000256" key="3">
    <source>
        <dbReference type="ARBA" id="ARBA00022475"/>
    </source>
</evidence>
<feature type="transmembrane region" description="Helical" evidence="7">
    <location>
        <begin position="69"/>
        <end position="93"/>
    </location>
</feature>
<keyword evidence="5 7" id="KW-1133">Transmembrane helix</keyword>
<evidence type="ECO:0000256" key="2">
    <source>
        <dbReference type="ARBA" id="ARBA00007430"/>
    </source>
</evidence>
<proteinExistence type="inferred from homology"/>
<dbReference type="Proteomes" id="UP000271010">
    <property type="component" value="Unassembled WGS sequence"/>
</dbReference>
<dbReference type="EMBL" id="RJJE01000017">
    <property type="protein sequence ID" value="RNI28026.1"/>
    <property type="molecule type" value="Genomic_DNA"/>
</dbReference>
<dbReference type="PANTHER" id="PTHR30250:SF10">
    <property type="entry name" value="LIPOPOLYSACCHARIDE BIOSYNTHESIS PROTEIN WZXC"/>
    <property type="match status" value="1"/>
</dbReference>